<sequence length="175" mass="18371">MLTFFEPSNGPASCSSDQRAGSGPALAHVSPTVPPNSSGRDPAVPNQPSPLPLLSPHGGGDAAARKERVRLFLHDPPPPPRPARAPHRARSAGQGRLRASFRRSGARRLPGPPTAKGFRLSRPPPSSSSPSSSALEDRRGEGIHPGLDRPLLHLLLNSELDNGSGDRESSGLFTT</sequence>
<name>A0A2T7A9R4_9POAL</name>
<evidence type="ECO:0000313" key="2">
    <source>
        <dbReference type="EMBL" id="PUV26700.1"/>
    </source>
</evidence>
<feature type="compositionally biased region" description="Basic and acidic residues" evidence="1">
    <location>
        <begin position="135"/>
        <end position="148"/>
    </location>
</feature>
<dbReference type="EMBL" id="KZ793514">
    <property type="protein sequence ID" value="PUV26700.1"/>
    <property type="molecule type" value="Genomic_DNA"/>
</dbReference>
<feature type="compositionally biased region" description="Basic and acidic residues" evidence="1">
    <location>
        <begin position="63"/>
        <end position="73"/>
    </location>
</feature>
<dbReference type="AlphaFoldDB" id="A0A2T7A9R4"/>
<protein>
    <submittedName>
        <fullName evidence="2">Uncharacterized protein</fullName>
    </submittedName>
</protein>
<gene>
    <name evidence="2" type="ORF">GQ55_J001400</name>
</gene>
<evidence type="ECO:0000256" key="1">
    <source>
        <dbReference type="SAM" id="MobiDB-lite"/>
    </source>
</evidence>
<feature type="region of interest" description="Disordered" evidence="1">
    <location>
        <begin position="1"/>
        <end position="148"/>
    </location>
</feature>
<proteinExistence type="predicted"/>
<evidence type="ECO:0000313" key="3">
    <source>
        <dbReference type="Proteomes" id="UP000244336"/>
    </source>
</evidence>
<feature type="compositionally biased region" description="Polar residues" evidence="1">
    <location>
        <begin position="10"/>
        <end position="19"/>
    </location>
</feature>
<reference evidence="2 3" key="1">
    <citation type="submission" date="2018-04" db="EMBL/GenBank/DDBJ databases">
        <title>WGS assembly of Panicum hallii var. hallii HAL2.</title>
        <authorList>
            <person name="Lovell J."/>
            <person name="Jenkins J."/>
            <person name="Lowry D."/>
            <person name="Mamidi S."/>
            <person name="Sreedasyam A."/>
            <person name="Weng X."/>
            <person name="Barry K."/>
            <person name="Bonette J."/>
            <person name="Campitelli B."/>
            <person name="Daum C."/>
            <person name="Gordon S."/>
            <person name="Gould B."/>
            <person name="Lipzen A."/>
            <person name="MacQueen A."/>
            <person name="Palacio-Mejia J."/>
            <person name="Plott C."/>
            <person name="Shakirov E."/>
            <person name="Shu S."/>
            <person name="Yoshinaga Y."/>
            <person name="Zane M."/>
            <person name="Rokhsar D."/>
            <person name="Grimwood J."/>
            <person name="Schmutz J."/>
            <person name="Juenger T."/>
        </authorList>
    </citation>
    <scope>NUCLEOTIDE SEQUENCE [LARGE SCALE GENOMIC DNA]</scope>
    <source>
        <strain evidence="3">cv. HAL2</strain>
    </source>
</reference>
<organism evidence="2 3">
    <name type="scientific">Panicum hallii var. hallii</name>
    <dbReference type="NCBI Taxonomy" id="1504633"/>
    <lineage>
        <taxon>Eukaryota</taxon>
        <taxon>Viridiplantae</taxon>
        <taxon>Streptophyta</taxon>
        <taxon>Embryophyta</taxon>
        <taxon>Tracheophyta</taxon>
        <taxon>Spermatophyta</taxon>
        <taxon>Magnoliopsida</taxon>
        <taxon>Liliopsida</taxon>
        <taxon>Poales</taxon>
        <taxon>Poaceae</taxon>
        <taxon>PACMAD clade</taxon>
        <taxon>Panicoideae</taxon>
        <taxon>Panicodae</taxon>
        <taxon>Paniceae</taxon>
        <taxon>Panicinae</taxon>
        <taxon>Panicum</taxon>
        <taxon>Panicum sect. Panicum</taxon>
    </lineage>
</organism>
<dbReference type="Gramene" id="PUV26700">
    <property type="protein sequence ID" value="PUV26700"/>
    <property type="gene ID" value="GQ55_J001400"/>
</dbReference>
<accession>A0A2T7A9R4</accession>
<keyword evidence="3" id="KW-1185">Reference proteome</keyword>
<dbReference type="Proteomes" id="UP000244336">
    <property type="component" value="Unassembled WGS sequence"/>
</dbReference>